<dbReference type="OrthoDB" id="259025at2"/>
<feature type="transmembrane region" description="Helical" evidence="6">
    <location>
        <begin position="93"/>
        <end position="116"/>
    </location>
</feature>
<evidence type="ECO:0000256" key="2">
    <source>
        <dbReference type="ARBA" id="ARBA00022475"/>
    </source>
</evidence>
<name>A0A558R7J7_9SPHN</name>
<evidence type="ECO:0000256" key="6">
    <source>
        <dbReference type="SAM" id="Phobius"/>
    </source>
</evidence>
<feature type="transmembrane region" description="Helical" evidence="6">
    <location>
        <begin position="164"/>
        <end position="189"/>
    </location>
</feature>
<sequence>MRRLGLAGGIALLPVGWIAAAGGFGMVGHMAGHMIAVAVAAPLLAIGLRGTAGDPARRWPAIVTPLAMSVVELVVVWGWHLPALRRLADAAPALLALEQVMFATAGLLLWSAVLAAGQRMAGVGALLLTSMHMTLLGALIGLAPRPLYAMHGAHALGPLEDQQLGGVVMLMVGAANYFIGGLAILAGLLSMRREAA</sequence>
<dbReference type="RefSeq" id="WP_145149589.1">
    <property type="nucleotide sequence ID" value="NZ_VNIM01000021.1"/>
</dbReference>
<keyword evidence="8" id="KW-1185">Reference proteome</keyword>
<proteinExistence type="predicted"/>
<gene>
    <name evidence="7" type="ORF">FOY91_07235</name>
</gene>
<evidence type="ECO:0000256" key="5">
    <source>
        <dbReference type="ARBA" id="ARBA00023136"/>
    </source>
</evidence>
<dbReference type="InterPro" id="IPR019108">
    <property type="entry name" value="Caa3_assmbl_CtaG-rel"/>
</dbReference>
<feature type="transmembrane region" description="Helical" evidence="6">
    <location>
        <begin position="123"/>
        <end position="144"/>
    </location>
</feature>
<feature type="transmembrane region" description="Helical" evidence="6">
    <location>
        <begin position="60"/>
        <end position="81"/>
    </location>
</feature>
<protein>
    <submittedName>
        <fullName evidence="7">Cytochrome c oxidase assembly protein</fullName>
    </submittedName>
</protein>
<evidence type="ECO:0000313" key="8">
    <source>
        <dbReference type="Proteomes" id="UP000318681"/>
    </source>
</evidence>
<accession>A0A558R7J7</accession>
<organism evidence="7 8">
    <name type="scientific">Alterirhizorhabdus solaris</name>
    <dbReference type="NCBI Taxonomy" id="2529389"/>
    <lineage>
        <taxon>Bacteria</taxon>
        <taxon>Pseudomonadati</taxon>
        <taxon>Pseudomonadota</taxon>
        <taxon>Alphaproteobacteria</taxon>
        <taxon>Sphingomonadales</taxon>
        <taxon>Rhizorhabdaceae</taxon>
        <taxon>Alterirhizorhabdus</taxon>
    </lineage>
</organism>
<keyword evidence="5 6" id="KW-0472">Membrane</keyword>
<feature type="transmembrane region" description="Helical" evidence="6">
    <location>
        <begin position="30"/>
        <end position="48"/>
    </location>
</feature>
<dbReference type="Proteomes" id="UP000318681">
    <property type="component" value="Unassembled WGS sequence"/>
</dbReference>
<keyword evidence="3 6" id="KW-0812">Transmembrane</keyword>
<evidence type="ECO:0000313" key="7">
    <source>
        <dbReference type="EMBL" id="TVV75369.1"/>
    </source>
</evidence>
<comment type="subcellular location">
    <subcellularLocation>
        <location evidence="1">Cell membrane</location>
        <topology evidence="1">Multi-pass membrane protein</topology>
    </subcellularLocation>
</comment>
<keyword evidence="2" id="KW-1003">Cell membrane</keyword>
<reference evidence="7 8" key="1">
    <citation type="submission" date="2019-07" db="EMBL/GenBank/DDBJ databases">
        <title>Sphingomonas solaris sp. nov., isolated from a solar panel from Boston, Massachusetts.</title>
        <authorList>
            <person name="Tanner K."/>
            <person name="Pascual J."/>
            <person name="Mancuso C."/>
            <person name="Pereto J."/>
            <person name="Khalil A."/>
            <person name="Vilanova C."/>
        </authorList>
    </citation>
    <scope>NUCLEOTIDE SEQUENCE [LARGE SCALE GENOMIC DNA]</scope>
    <source>
        <strain evidence="7 8">R4DWN</strain>
    </source>
</reference>
<dbReference type="GO" id="GO:0005886">
    <property type="term" value="C:plasma membrane"/>
    <property type="evidence" value="ECO:0007669"/>
    <property type="project" value="UniProtKB-SubCell"/>
</dbReference>
<evidence type="ECO:0000256" key="4">
    <source>
        <dbReference type="ARBA" id="ARBA00022989"/>
    </source>
</evidence>
<evidence type="ECO:0000256" key="3">
    <source>
        <dbReference type="ARBA" id="ARBA00022692"/>
    </source>
</evidence>
<dbReference type="AlphaFoldDB" id="A0A558R7J7"/>
<keyword evidence="4 6" id="KW-1133">Transmembrane helix</keyword>
<comment type="caution">
    <text evidence="7">The sequence shown here is derived from an EMBL/GenBank/DDBJ whole genome shotgun (WGS) entry which is preliminary data.</text>
</comment>
<dbReference type="EMBL" id="VNIM01000021">
    <property type="protein sequence ID" value="TVV75369.1"/>
    <property type="molecule type" value="Genomic_DNA"/>
</dbReference>
<evidence type="ECO:0000256" key="1">
    <source>
        <dbReference type="ARBA" id="ARBA00004651"/>
    </source>
</evidence>
<dbReference type="Pfam" id="PF09678">
    <property type="entry name" value="Caa3_CtaG"/>
    <property type="match status" value="1"/>
</dbReference>